<dbReference type="AlphaFoldDB" id="K8EJ18"/>
<feature type="transmembrane region" description="Helical" evidence="2">
    <location>
        <begin position="89"/>
        <end position="109"/>
    </location>
</feature>
<evidence type="ECO:0000313" key="3">
    <source>
        <dbReference type="EMBL" id="CCO18187.1"/>
    </source>
</evidence>
<dbReference type="eggNOG" id="ENOG502SDF8">
    <property type="taxonomic scope" value="Eukaryota"/>
</dbReference>
<dbReference type="Proteomes" id="UP000198341">
    <property type="component" value="Chromosome 10"/>
</dbReference>
<keyword evidence="2" id="KW-1133">Transmembrane helix</keyword>
<name>K8EJ18_9CHLO</name>
<sequence length="242" mass="26891">MVMQTSSSSRAHSSSFTSTSKSSPSTPRRATTVTNTRRRRQTTRRRTEAVASVDDVLESYNVVDATTLPPLPADFEAIKYAPSPLEPGALNAQFAVLGVVSITVAYWWFVVVPAARINLAVNKNQGKLKTYLEELKQDDSRKLERWFFTEWLVKIDPETKYLLREDEGERETDNNNAIKLGDTEGGGDKTKSEDIDIIIQRARKTPDFFSLDNPVLVAFIITFGFSAVIGLLGEVSAGVLEN</sequence>
<feature type="transmembrane region" description="Helical" evidence="2">
    <location>
        <begin position="215"/>
        <end position="240"/>
    </location>
</feature>
<dbReference type="GeneID" id="19013440"/>
<gene>
    <name evidence="3" type="ordered locus">Bathy10g03650</name>
</gene>
<proteinExistence type="predicted"/>
<dbReference type="EMBL" id="FO082269">
    <property type="protein sequence ID" value="CCO18187.1"/>
    <property type="molecule type" value="Genomic_DNA"/>
</dbReference>
<accession>K8EJ18</accession>
<evidence type="ECO:0000256" key="1">
    <source>
        <dbReference type="SAM" id="MobiDB-lite"/>
    </source>
</evidence>
<reference evidence="3 4" key="1">
    <citation type="submission" date="2011-10" db="EMBL/GenBank/DDBJ databases">
        <authorList>
            <person name="Genoscope - CEA"/>
        </authorList>
    </citation>
    <scope>NUCLEOTIDE SEQUENCE [LARGE SCALE GENOMIC DNA]</scope>
    <source>
        <strain evidence="3 4">RCC 1105</strain>
    </source>
</reference>
<keyword evidence="2" id="KW-0472">Membrane</keyword>
<feature type="region of interest" description="Disordered" evidence="1">
    <location>
        <begin position="166"/>
        <end position="189"/>
    </location>
</feature>
<feature type="compositionally biased region" description="Low complexity" evidence="1">
    <location>
        <begin position="1"/>
        <end position="35"/>
    </location>
</feature>
<keyword evidence="2" id="KW-0812">Transmembrane</keyword>
<dbReference type="RefSeq" id="XP_007510654.1">
    <property type="nucleotide sequence ID" value="XM_007510592.1"/>
</dbReference>
<dbReference type="OrthoDB" id="43106at2759"/>
<protein>
    <submittedName>
        <fullName evidence="3">Uncharacterized protein</fullName>
    </submittedName>
</protein>
<evidence type="ECO:0000256" key="2">
    <source>
        <dbReference type="SAM" id="Phobius"/>
    </source>
</evidence>
<dbReference type="KEGG" id="bpg:Bathy10g03650"/>
<feature type="region of interest" description="Disordered" evidence="1">
    <location>
        <begin position="1"/>
        <end position="48"/>
    </location>
</feature>
<evidence type="ECO:0000313" key="4">
    <source>
        <dbReference type="Proteomes" id="UP000198341"/>
    </source>
</evidence>
<organism evidence="3 4">
    <name type="scientific">Bathycoccus prasinos</name>
    <dbReference type="NCBI Taxonomy" id="41875"/>
    <lineage>
        <taxon>Eukaryota</taxon>
        <taxon>Viridiplantae</taxon>
        <taxon>Chlorophyta</taxon>
        <taxon>Mamiellophyceae</taxon>
        <taxon>Mamiellales</taxon>
        <taxon>Bathycoccaceae</taxon>
        <taxon>Bathycoccus</taxon>
    </lineage>
</organism>
<keyword evidence="4" id="KW-1185">Reference proteome</keyword>